<dbReference type="Pfam" id="PF00521">
    <property type="entry name" value="DNA_topoisoIV"/>
    <property type="match status" value="1"/>
</dbReference>
<evidence type="ECO:0000259" key="11">
    <source>
        <dbReference type="PROSITE" id="PS52040"/>
    </source>
</evidence>
<evidence type="ECO:0000256" key="2">
    <source>
        <dbReference type="ARBA" id="ARBA00008263"/>
    </source>
</evidence>
<dbReference type="HAMAP" id="MF_01897">
    <property type="entry name" value="GyrA"/>
    <property type="match status" value="1"/>
</dbReference>
<dbReference type="NCBIfam" id="NF004044">
    <property type="entry name" value="PRK05561.1"/>
    <property type="match status" value="1"/>
</dbReference>
<dbReference type="SUPFAM" id="SSF101904">
    <property type="entry name" value="GyrA/ParC C-terminal domain-like"/>
    <property type="match status" value="1"/>
</dbReference>
<dbReference type="NCBIfam" id="TIGR01063">
    <property type="entry name" value="gyrA"/>
    <property type="match status" value="1"/>
</dbReference>
<dbReference type="PROSITE" id="PS52040">
    <property type="entry name" value="TOPO_IIA"/>
    <property type="match status" value="1"/>
</dbReference>
<comment type="subunit">
    <text evidence="8">Heterotetramer composed of ParC and ParE.</text>
</comment>
<comment type="miscellaneous">
    <text evidence="9">Few gyrases are as efficient as E.coli at forming negative supercoils. Not all organisms have 2 type II topoisomerases; in organisms with a single type II topoisomerase this enzyme also has to decatenate newly replicated chromosomes.</text>
</comment>
<dbReference type="InterPro" id="IPR050220">
    <property type="entry name" value="Type_II_DNA_Topoisomerases"/>
</dbReference>
<feature type="short sequence motif" description="GyrA-box" evidence="9">
    <location>
        <begin position="523"/>
        <end position="529"/>
    </location>
</feature>
<comment type="catalytic activity">
    <reaction evidence="1 9 10">
        <text>ATP-dependent breakage, passage and rejoining of double-stranded DNA.</text>
        <dbReference type="EC" id="5.6.2.2"/>
    </reaction>
</comment>
<dbReference type="FunFam" id="1.10.268.10:FF:000001">
    <property type="entry name" value="DNA gyrase subunit A"/>
    <property type="match status" value="1"/>
</dbReference>
<evidence type="ECO:0000256" key="4">
    <source>
        <dbReference type="ARBA" id="ARBA00022840"/>
    </source>
</evidence>
<dbReference type="InterPro" id="IPR002205">
    <property type="entry name" value="Topo_IIA_dom_A"/>
</dbReference>
<dbReference type="GO" id="GO:0009330">
    <property type="term" value="C:DNA topoisomerase type II (double strand cut, ATP-hydrolyzing) complex"/>
    <property type="evidence" value="ECO:0007669"/>
    <property type="project" value="TreeGrafter"/>
</dbReference>
<organism evidence="12 13">
    <name type="scientific">Geovibrio thiophilus</name>
    <dbReference type="NCBI Taxonomy" id="139438"/>
    <lineage>
        <taxon>Bacteria</taxon>
        <taxon>Pseudomonadati</taxon>
        <taxon>Deferribacterota</taxon>
        <taxon>Deferribacteres</taxon>
        <taxon>Deferribacterales</taxon>
        <taxon>Geovibrionaceae</taxon>
        <taxon>Geovibrio</taxon>
    </lineage>
</organism>
<comment type="function">
    <text evidence="9">A type II topoisomerase that negatively supercoils closed circular double-stranded (ds) DNA in an ATP-dependent manner to modulate DNA topology and maintain chromosomes in an underwound state. Negative supercoiling favors strand separation, and DNA replication, transcription, recombination and repair, all of which involve strand separation. Also able to catalyze the interconversion of other topological isomers of dsDNA rings, including catenanes and knotted rings. Type II topoisomerases break and join 2 DNA strands simultaneously in an ATP-dependent manner.</text>
</comment>
<evidence type="ECO:0000313" key="13">
    <source>
        <dbReference type="Proteomes" id="UP000287502"/>
    </source>
</evidence>
<dbReference type="FunFam" id="3.30.1360.40:FF:000002">
    <property type="entry name" value="DNA gyrase subunit A"/>
    <property type="match status" value="1"/>
</dbReference>
<keyword evidence="4 9" id="KW-0067">ATP-binding</keyword>
<name>A0A3R5UWH9_9BACT</name>
<dbReference type="InterPro" id="IPR013758">
    <property type="entry name" value="Topo_IIA_A/C_ab"/>
</dbReference>
<dbReference type="GO" id="GO:0005694">
    <property type="term" value="C:chromosome"/>
    <property type="evidence" value="ECO:0007669"/>
    <property type="project" value="InterPro"/>
</dbReference>
<dbReference type="GO" id="GO:0034335">
    <property type="term" value="F:DNA negative supercoiling activity"/>
    <property type="evidence" value="ECO:0007669"/>
    <property type="project" value="UniProtKB-ARBA"/>
</dbReference>
<dbReference type="Proteomes" id="UP000287502">
    <property type="component" value="Chromosome"/>
</dbReference>
<accession>A0A3R5UWH9</accession>
<sequence length="808" mass="90330">MENKGIINLNIEDSLKDSYLDYAMSVIVGRALPDVRDGLKPVHRRTLFAMHEMGVYYNKAYKKSARIVGDVIGKYHPHGDSAVYDTLVRMAQDFSLRYPLVDGQGNFGSVDGDRAAAMRYTEVRLSRISDEFVSDLDKDTVDYTDNYDGSMQEPVVFPTRIPNLLVNGTSGIAVGMATNIPPHNLTEAVDALILMIDNPEYTEDDIFSVIKGPDFPTAGMILGREDIYKAYKTGRGSITIRAKTHIEETKTGKEMIVVDELPYQVNKALLIEKIAELVRDKIITGISDLRDESDRDGIRVVIELKREQMPDVLLNQLYKFTQMQTTFGMNMVAIVDGRPQTLTLLRILEAFLDHRIVVVTRRTAYLLDKAERRLHILEGLIRAVENIDEVIRLIKTSKDTPEAKLKLKEAFSFSDVQSQAILEMRLSKLTGLEIEKLQGEYEDTLKDIEYYKSILGNRAVMMGVIRDELTEVNDKYGDERRTEIVAAAGEFNMEDLIPDSETVVTITHNGYIKRTLLDNFVAQRRGGKGKSGAKSKGDDFAERMLVTTNHAKVFFFTNTGKIHFLKVYDIPESARDTKGRHLSNLLTFEKDENLASVVTLSEADNDKYLFMSTKHGVVKKTPVMDFKSGRSGMIALKLRDGDEIMAADVTTDNDSIFLATRNGKTIQFSSMDVRAMGRSATGVRGVSLEDADEVVSMEVLTGHPYILNVTECGYGKCSLVADYRLQTRGGKGVKLCKVSPKTGLVCGAKQVNEEDDVMLITKGGKIIRLSVKEIPVMGRDTQGVKLMSTDEDRIISFAIVKEDDAEVE</sequence>
<evidence type="ECO:0000256" key="9">
    <source>
        <dbReference type="HAMAP-Rule" id="MF_01897"/>
    </source>
</evidence>
<keyword evidence="9" id="KW-0963">Cytoplasm</keyword>
<keyword evidence="13" id="KW-1185">Reference proteome</keyword>
<dbReference type="Gene3D" id="2.120.10.90">
    <property type="entry name" value="DNA gyrase/topoisomerase IV, subunit A, C-terminal"/>
    <property type="match status" value="1"/>
</dbReference>
<dbReference type="InterPro" id="IPR013757">
    <property type="entry name" value="Topo_IIA_A_a_sf"/>
</dbReference>
<gene>
    <name evidence="9 12" type="primary">gyrA</name>
    <name evidence="12" type="ORF">EP073_00710</name>
</gene>
<comment type="subunit">
    <text evidence="9">Heterotetramer, composed of two GyrA and two GyrB chains. In the heterotetramer, GyrA contains the active site tyrosine that forms a transient covalent intermediate with DNA, while GyrB binds cofactors and catalyzes ATP hydrolysis.</text>
</comment>
<reference evidence="12 13" key="1">
    <citation type="submission" date="2019-01" db="EMBL/GenBank/DDBJ databases">
        <title>Geovibrio thiophilus DSM 11263, complete genome.</title>
        <authorList>
            <person name="Spring S."/>
            <person name="Bunk B."/>
            <person name="Sproer C."/>
        </authorList>
    </citation>
    <scope>NUCLEOTIDE SEQUENCE [LARGE SCALE GENOMIC DNA]</scope>
    <source>
        <strain evidence="12 13">DSM 11263</strain>
    </source>
</reference>
<dbReference type="FunFam" id="2.120.10.90:FF:000005">
    <property type="entry name" value="DNA topoisomerase 4 subunit A"/>
    <property type="match status" value="1"/>
</dbReference>
<evidence type="ECO:0000256" key="8">
    <source>
        <dbReference type="ARBA" id="ARBA00063644"/>
    </source>
</evidence>
<dbReference type="KEGG" id="gtl:EP073_00710"/>
<evidence type="ECO:0000256" key="1">
    <source>
        <dbReference type="ARBA" id="ARBA00000185"/>
    </source>
</evidence>
<protein>
    <recommendedName>
        <fullName evidence="9">DNA gyrase subunit A</fullName>
        <ecNumber evidence="9">5.6.2.2</ecNumber>
    </recommendedName>
</protein>
<dbReference type="NCBIfam" id="NF004043">
    <property type="entry name" value="PRK05560.1"/>
    <property type="match status" value="1"/>
</dbReference>
<dbReference type="SUPFAM" id="SSF56719">
    <property type="entry name" value="Type II DNA topoisomerase"/>
    <property type="match status" value="1"/>
</dbReference>
<dbReference type="EMBL" id="CP035108">
    <property type="protein sequence ID" value="QAR34437.1"/>
    <property type="molecule type" value="Genomic_DNA"/>
</dbReference>
<dbReference type="CDD" id="cd00187">
    <property type="entry name" value="TOP4c"/>
    <property type="match status" value="1"/>
</dbReference>
<dbReference type="PANTHER" id="PTHR43493:SF5">
    <property type="entry name" value="DNA GYRASE SUBUNIT A, CHLOROPLASTIC_MITOCHONDRIAL"/>
    <property type="match status" value="1"/>
</dbReference>
<comment type="subcellular location">
    <subcellularLocation>
        <location evidence="9">Cytoplasm</location>
    </subcellularLocation>
</comment>
<dbReference type="GO" id="GO:0005737">
    <property type="term" value="C:cytoplasm"/>
    <property type="evidence" value="ECO:0007669"/>
    <property type="project" value="UniProtKB-SubCell"/>
</dbReference>
<dbReference type="PANTHER" id="PTHR43493">
    <property type="entry name" value="DNA GYRASE/TOPOISOMERASE SUBUNIT A"/>
    <property type="match status" value="1"/>
</dbReference>
<dbReference type="SMART" id="SM00434">
    <property type="entry name" value="TOP4c"/>
    <property type="match status" value="1"/>
</dbReference>
<dbReference type="GO" id="GO:0005524">
    <property type="term" value="F:ATP binding"/>
    <property type="evidence" value="ECO:0007669"/>
    <property type="project" value="UniProtKB-UniRule"/>
</dbReference>
<dbReference type="OrthoDB" id="9806486at2"/>
<dbReference type="AlphaFoldDB" id="A0A3R5UWH9"/>
<dbReference type="InterPro" id="IPR013760">
    <property type="entry name" value="Topo_IIA-like_dom_sf"/>
</dbReference>
<dbReference type="GO" id="GO:0003677">
    <property type="term" value="F:DNA binding"/>
    <property type="evidence" value="ECO:0007669"/>
    <property type="project" value="UniProtKB-UniRule"/>
</dbReference>
<dbReference type="InterPro" id="IPR005743">
    <property type="entry name" value="GyrA"/>
</dbReference>
<feature type="domain" description="Topo IIA-type catalytic" evidence="11">
    <location>
        <begin position="32"/>
        <end position="496"/>
    </location>
</feature>
<keyword evidence="3 9" id="KW-0547">Nucleotide-binding</keyword>
<keyword evidence="7 9" id="KW-0413">Isomerase</keyword>
<dbReference type="Gene3D" id="1.10.268.10">
    <property type="entry name" value="Topoisomerase, domain 3"/>
    <property type="match status" value="1"/>
</dbReference>
<evidence type="ECO:0000313" key="12">
    <source>
        <dbReference type="EMBL" id="QAR34437.1"/>
    </source>
</evidence>
<dbReference type="Gene3D" id="3.90.199.10">
    <property type="entry name" value="Topoisomerase II, domain 5"/>
    <property type="match status" value="1"/>
</dbReference>
<evidence type="ECO:0000256" key="3">
    <source>
        <dbReference type="ARBA" id="ARBA00022741"/>
    </source>
</evidence>
<dbReference type="GO" id="GO:0006265">
    <property type="term" value="P:DNA topological change"/>
    <property type="evidence" value="ECO:0007669"/>
    <property type="project" value="UniProtKB-UniRule"/>
</dbReference>
<dbReference type="InterPro" id="IPR035516">
    <property type="entry name" value="Gyrase/topoIV_suA_C"/>
</dbReference>
<evidence type="ECO:0000256" key="5">
    <source>
        <dbReference type="ARBA" id="ARBA00023029"/>
    </source>
</evidence>
<dbReference type="GO" id="GO:0006261">
    <property type="term" value="P:DNA-templated DNA replication"/>
    <property type="evidence" value="ECO:0007669"/>
    <property type="project" value="UniProtKB-UniRule"/>
</dbReference>
<keyword evidence="5 9" id="KW-0799">Topoisomerase</keyword>
<dbReference type="EC" id="5.6.2.2" evidence="9"/>
<proteinExistence type="inferred from homology"/>
<dbReference type="Gene3D" id="3.30.1360.40">
    <property type="match status" value="1"/>
</dbReference>
<comment type="similarity">
    <text evidence="2 9">Belongs to the type II topoisomerase GyrA/ParC subunit family.</text>
</comment>
<keyword evidence="6 9" id="KW-0238">DNA-binding</keyword>
<evidence type="ECO:0000256" key="10">
    <source>
        <dbReference type="PROSITE-ProRule" id="PRU01384"/>
    </source>
</evidence>
<dbReference type="FunFam" id="3.90.199.10:FF:000001">
    <property type="entry name" value="DNA gyrase subunit A"/>
    <property type="match status" value="1"/>
</dbReference>
<dbReference type="Pfam" id="PF03989">
    <property type="entry name" value="DNA_gyraseA_C"/>
    <property type="match status" value="6"/>
</dbReference>
<dbReference type="InterPro" id="IPR006691">
    <property type="entry name" value="GyrA/parC_rep"/>
</dbReference>
<feature type="active site" description="O-(5'-phospho-DNA)-tyrosine intermediate" evidence="9 10">
    <location>
        <position position="120"/>
    </location>
</feature>
<evidence type="ECO:0000256" key="6">
    <source>
        <dbReference type="ARBA" id="ARBA00023125"/>
    </source>
</evidence>
<evidence type="ECO:0000256" key="7">
    <source>
        <dbReference type="ARBA" id="ARBA00023235"/>
    </source>
</evidence>